<dbReference type="AlphaFoldDB" id="A0A4Y2X7C4"/>
<evidence type="ECO:0000313" key="3">
    <source>
        <dbReference type="Proteomes" id="UP000499080"/>
    </source>
</evidence>
<sequence>VLPLQRSLLLLCFALGEVKLTYNDYHEEPLNDDLILRFPDHPCDCSLLLKFLSEEHCEIFDSMLQGEDKVLGFIVLIDCLPLEYLLPGNQVRCIVGLSVLLFLTPESCSASEARIVAEKISKLLVAIFDGVRSVWFFDLVNSGFYLKEIVNTLERLLTMKAIDETSEWPKLLLHSLIRLIVRNRESLVAMENFFSELNVVEETSEFSCLALLLTLEQLSRIFKWAHVSVDYKESCENLASSLCSCCVKAVKKAEEGYSISVYCTLIECYAEVIKILTSPSCSIDQKKRERYLKPLPKIIKIAKENISNPKNDAYFKFFTSICKHNKDIEGFIPDDFHIIIWNNVHFLFQQQCLNANVLLQNQTILHPMTLTNNEVELLHSLFTLMPKEDTDKILEEFLKQMVNS</sequence>
<dbReference type="Proteomes" id="UP000499080">
    <property type="component" value="Unassembled WGS sequence"/>
</dbReference>
<evidence type="ECO:0000256" key="1">
    <source>
        <dbReference type="SAM" id="SignalP"/>
    </source>
</evidence>
<dbReference type="OrthoDB" id="6424295at2759"/>
<feature type="signal peptide" evidence="1">
    <location>
        <begin position="1"/>
        <end position="20"/>
    </location>
</feature>
<proteinExistence type="predicted"/>
<comment type="caution">
    <text evidence="2">The sequence shown here is derived from an EMBL/GenBank/DDBJ whole genome shotgun (WGS) entry which is preliminary data.</text>
</comment>
<organism evidence="2 3">
    <name type="scientific">Araneus ventricosus</name>
    <name type="common">Orbweaver spider</name>
    <name type="synonym">Epeira ventricosa</name>
    <dbReference type="NCBI Taxonomy" id="182803"/>
    <lineage>
        <taxon>Eukaryota</taxon>
        <taxon>Metazoa</taxon>
        <taxon>Ecdysozoa</taxon>
        <taxon>Arthropoda</taxon>
        <taxon>Chelicerata</taxon>
        <taxon>Arachnida</taxon>
        <taxon>Araneae</taxon>
        <taxon>Araneomorphae</taxon>
        <taxon>Entelegynae</taxon>
        <taxon>Araneoidea</taxon>
        <taxon>Araneidae</taxon>
        <taxon>Araneus</taxon>
    </lineage>
</organism>
<keyword evidence="3" id="KW-1185">Reference proteome</keyword>
<name>A0A4Y2X7C4_ARAVE</name>
<reference evidence="2 3" key="1">
    <citation type="journal article" date="2019" name="Sci. Rep.">
        <title>Orb-weaving spider Araneus ventricosus genome elucidates the spidroin gene catalogue.</title>
        <authorList>
            <person name="Kono N."/>
            <person name="Nakamura H."/>
            <person name="Ohtoshi R."/>
            <person name="Moran D.A.P."/>
            <person name="Shinohara A."/>
            <person name="Yoshida Y."/>
            <person name="Fujiwara M."/>
            <person name="Mori M."/>
            <person name="Tomita M."/>
            <person name="Arakawa K."/>
        </authorList>
    </citation>
    <scope>NUCLEOTIDE SEQUENCE [LARGE SCALE GENOMIC DNA]</scope>
</reference>
<accession>A0A4Y2X7C4</accession>
<keyword evidence="1" id="KW-0732">Signal</keyword>
<feature type="non-terminal residue" evidence="2">
    <location>
        <position position="1"/>
    </location>
</feature>
<gene>
    <name evidence="2" type="ORF">AVEN_3853_1</name>
</gene>
<feature type="chain" id="PRO_5021500904" evidence="1">
    <location>
        <begin position="21"/>
        <end position="404"/>
    </location>
</feature>
<evidence type="ECO:0000313" key="2">
    <source>
        <dbReference type="EMBL" id="GBO44824.1"/>
    </source>
</evidence>
<protein>
    <submittedName>
        <fullName evidence="2">Uncharacterized protein</fullName>
    </submittedName>
</protein>
<dbReference type="EMBL" id="BGPR01071711">
    <property type="protein sequence ID" value="GBO44824.1"/>
    <property type="molecule type" value="Genomic_DNA"/>
</dbReference>